<organism evidence="2 3">
    <name type="scientific">Azorhizobium oxalatiphilum</name>
    <dbReference type="NCBI Taxonomy" id="980631"/>
    <lineage>
        <taxon>Bacteria</taxon>
        <taxon>Pseudomonadati</taxon>
        <taxon>Pseudomonadota</taxon>
        <taxon>Alphaproteobacteria</taxon>
        <taxon>Hyphomicrobiales</taxon>
        <taxon>Xanthobacteraceae</taxon>
        <taxon>Azorhizobium</taxon>
    </lineage>
</organism>
<dbReference type="Pfam" id="PF12802">
    <property type="entry name" value="MarR_2"/>
    <property type="match status" value="1"/>
</dbReference>
<evidence type="ECO:0000313" key="3">
    <source>
        <dbReference type="Proteomes" id="UP000606044"/>
    </source>
</evidence>
<dbReference type="InterPro" id="IPR036390">
    <property type="entry name" value="WH_DNA-bd_sf"/>
</dbReference>
<dbReference type="PRINTS" id="PR00598">
    <property type="entry name" value="HTHMARR"/>
</dbReference>
<dbReference type="SMART" id="SM00347">
    <property type="entry name" value="HTH_MARR"/>
    <property type="match status" value="1"/>
</dbReference>
<dbReference type="AlphaFoldDB" id="A0A917F500"/>
<protein>
    <recommendedName>
        <fullName evidence="1">HTH marR-type domain-containing protein</fullName>
    </recommendedName>
</protein>
<comment type="caution">
    <text evidence="2">The sequence shown here is derived from an EMBL/GenBank/DDBJ whole genome shotgun (WGS) entry which is preliminary data.</text>
</comment>
<feature type="domain" description="HTH marR-type" evidence="1">
    <location>
        <begin position="14"/>
        <end position="146"/>
    </location>
</feature>
<dbReference type="InterPro" id="IPR036388">
    <property type="entry name" value="WH-like_DNA-bd_sf"/>
</dbReference>
<dbReference type="SUPFAM" id="SSF46785">
    <property type="entry name" value="Winged helix' DNA-binding domain"/>
    <property type="match status" value="1"/>
</dbReference>
<dbReference type="Proteomes" id="UP000606044">
    <property type="component" value="Unassembled WGS sequence"/>
</dbReference>
<dbReference type="GO" id="GO:0003700">
    <property type="term" value="F:DNA-binding transcription factor activity"/>
    <property type="evidence" value="ECO:0007669"/>
    <property type="project" value="InterPro"/>
</dbReference>
<accession>A0A917F500</accession>
<dbReference type="PANTHER" id="PTHR33164:SF43">
    <property type="entry name" value="HTH-TYPE TRANSCRIPTIONAL REPRESSOR YETL"/>
    <property type="match status" value="1"/>
</dbReference>
<dbReference type="PROSITE" id="PS50995">
    <property type="entry name" value="HTH_MARR_2"/>
    <property type="match status" value="1"/>
</dbReference>
<reference evidence="2" key="2">
    <citation type="submission" date="2020-09" db="EMBL/GenBank/DDBJ databases">
        <authorList>
            <person name="Sun Q."/>
            <person name="Sedlacek I."/>
        </authorList>
    </citation>
    <scope>NUCLEOTIDE SEQUENCE</scope>
    <source>
        <strain evidence="2">CCM 7897</strain>
    </source>
</reference>
<dbReference type="InterPro" id="IPR039422">
    <property type="entry name" value="MarR/SlyA-like"/>
</dbReference>
<dbReference type="InterPro" id="IPR000835">
    <property type="entry name" value="HTH_MarR-typ"/>
</dbReference>
<keyword evidence="3" id="KW-1185">Reference proteome</keyword>
<proteinExistence type="predicted"/>
<sequence length="156" mass="16999">MWQAMPDPSPASLQDHLGYWLRMVSNAVSHGFARQVEQEGVTVAEWVVLRVLFDATHLAPSVVAERMGMTRGAISRLADRLVDKKLVDRATDTADRRGQTLALTPAARALVPRLAALADGNDAEFFAVLTPAERMEFDRMCRKIAAARGLTGAPTA</sequence>
<evidence type="ECO:0000259" key="1">
    <source>
        <dbReference type="PROSITE" id="PS50995"/>
    </source>
</evidence>
<dbReference type="Gene3D" id="1.10.10.10">
    <property type="entry name" value="Winged helix-like DNA-binding domain superfamily/Winged helix DNA-binding domain"/>
    <property type="match status" value="1"/>
</dbReference>
<dbReference type="PANTHER" id="PTHR33164">
    <property type="entry name" value="TRANSCRIPTIONAL REGULATOR, MARR FAMILY"/>
    <property type="match status" value="1"/>
</dbReference>
<evidence type="ECO:0000313" key="2">
    <source>
        <dbReference type="EMBL" id="GGF48674.1"/>
    </source>
</evidence>
<name>A0A917F500_9HYPH</name>
<gene>
    <name evidence="2" type="ORF">GCM10007301_04960</name>
</gene>
<dbReference type="GO" id="GO:0006950">
    <property type="term" value="P:response to stress"/>
    <property type="evidence" value="ECO:0007669"/>
    <property type="project" value="TreeGrafter"/>
</dbReference>
<dbReference type="EMBL" id="BMCT01000001">
    <property type="protein sequence ID" value="GGF48674.1"/>
    <property type="molecule type" value="Genomic_DNA"/>
</dbReference>
<reference evidence="2" key="1">
    <citation type="journal article" date="2014" name="Int. J. Syst. Evol. Microbiol.">
        <title>Complete genome sequence of Corynebacterium casei LMG S-19264T (=DSM 44701T), isolated from a smear-ripened cheese.</title>
        <authorList>
            <consortium name="US DOE Joint Genome Institute (JGI-PGF)"/>
            <person name="Walter F."/>
            <person name="Albersmeier A."/>
            <person name="Kalinowski J."/>
            <person name="Ruckert C."/>
        </authorList>
    </citation>
    <scope>NUCLEOTIDE SEQUENCE</scope>
    <source>
        <strain evidence="2">CCM 7897</strain>
    </source>
</reference>